<dbReference type="Pfam" id="PF22538">
    <property type="entry name" value="HexPS-like"/>
    <property type="match status" value="1"/>
</dbReference>
<dbReference type="EMBL" id="AP009484">
    <property type="protein sequence ID" value="BAH17830.1"/>
    <property type="molecule type" value="Genomic_DNA"/>
</dbReference>
<evidence type="ECO:0000313" key="1">
    <source>
        <dbReference type="EMBL" id="BAH17830.1"/>
    </source>
</evidence>
<organism evidence="1 2">
    <name type="scientific">Macrococcus caseolyticus (strain JCSC5402)</name>
    <name type="common">Macrococcoides caseolyticum</name>
    <dbReference type="NCBI Taxonomy" id="458233"/>
    <lineage>
        <taxon>Bacteria</taxon>
        <taxon>Bacillati</taxon>
        <taxon>Bacillota</taxon>
        <taxon>Bacilli</taxon>
        <taxon>Bacillales</taxon>
        <taxon>Staphylococcaceae</taxon>
        <taxon>Macrococcoides</taxon>
    </lineage>
</organism>
<dbReference type="AlphaFoldDB" id="B9E6L2"/>
<dbReference type="HOGENOM" id="CLU_1784519_0_0_9"/>
<dbReference type="Gene3D" id="1.20.120.1450">
    <property type="match status" value="1"/>
</dbReference>
<dbReference type="KEGG" id="mcl:MCCL_1123"/>
<accession>B9E6L2</accession>
<dbReference type="Proteomes" id="UP000001383">
    <property type="component" value="Chromosome"/>
</dbReference>
<dbReference type="STRING" id="458233.MCCL_1123"/>
<dbReference type="InterPro" id="IPR054999">
    <property type="entry name" value="HexA"/>
</dbReference>
<gene>
    <name evidence="1" type="primary">hepB1</name>
    <name evidence="1" type="ordered locus">MCCL_1123</name>
</gene>
<dbReference type="NCBIfam" id="NF045627">
    <property type="entry name" value="HxpDPsynsmall"/>
    <property type="match status" value="1"/>
</dbReference>
<proteinExistence type="predicted"/>
<reference evidence="1 2" key="1">
    <citation type="journal article" date="2009" name="J. Bacteriol.">
        <title>Complete genome sequence of Macrococcus caseolyticus strain JCSCS5402, reflecting the ancestral genome of the human-pathogenic staphylococci.</title>
        <authorList>
            <person name="Baba T."/>
            <person name="Kuwahara-Arai K."/>
            <person name="Uchiyama I."/>
            <person name="Takeuchi F."/>
            <person name="Ito T."/>
            <person name="Hiramatsu K."/>
        </authorList>
    </citation>
    <scope>NUCLEOTIDE SEQUENCE [LARGE SCALE GENOMIC DNA]</scope>
    <source>
        <strain evidence="1 2">JCSC5402</strain>
    </source>
</reference>
<protein>
    <submittedName>
        <fullName evidence="1">Component A of hexaprenyl diphosphate synthase</fullName>
    </submittedName>
</protein>
<evidence type="ECO:0000313" key="2">
    <source>
        <dbReference type="Proteomes" id="UP000001383"/>
    </source>
</evidence>
<sequence length="145" mass="17315">MAMKYLVNLENQIKELKKRYTYFQMINFEQEIIDIVSNLKVDDNVKSAIVVIDTSMRMQSIINDGNKDRLVLSTDILSALFYRYLSQPFLQDDFKVLTRCVTRINELKELRLTITEQDRLIEIDQEIHYMFVQPYMNDEKVVAYE</sequence>
<name>B9E6L2_MACCJ</name>